<dbReference type="GO" id="GO:0006886">
    <property type="term" value="P:intracellular protein transport"/>
    <property type="evidence" value="ECO:0007669"/>
    <property type="project" value="TreeGrafter"/>
</dbReference>
<dbReference type="OrthoDB" id="27140at2759"/>
<feature type="domain" description="Rab-GAP TBC" evidence="2">
    <location>
        <begin position="44"/>
        <end position="273"/>
    </location>
</feature>
<name>A0A9P6GYY0_9MICR</name>
<dbReference type="InterPro" id="IPR000195">
    <property type="entry name" value="Rab-GAP-TBC_dom"/>
</dbReference>
<dbReference type="Pfam" id="PF00566">
    <property type="entry name" value="RabGAP-TBC"/>
    <property type="match status" value="1"/>
</dbReference>
<evidence type="ECO:0000313" key="3">
    <source>
        <dbReference type="EMBL" id="KAF9760979.1"/>
    </source>
</evidence>
<dbReference type="SUPFAM" id="SSF47923">
    <property type="entry name" value="Ypt/Rab-GAP domain of gyp1p"/>
    <property type="match status" value="2"/>
</dbReference>
<dbReference type="Gene3D" id="1.10.472.80">
    <property type="entry name" value="Ypt/Rab-GAP domain of gyp1p, domain 3"/>
    <property type="match status" value="1"/>
</dbReference>
<feature type="compositionally biased region" description="Polar residues" evidence="1">
    <location>
        <begin position="499"/>
        <end position="510"/>
    </location>
</feature>
<dbReference type="PANTHER" id="PTHR22957:SF27">
    <property type="entry name" value="TBC1 DOMAIN FAMILY MEMBER 13"/>
    <property type="match status" value="1"/>
</dbReference>
<evidence type="ECO:0000259" key="2">
    <source>
        <dbReference type="PROSITE" id="PS50086"/>
    </source>
</evidence>
<reference evidence="3 4" key="1">
    <citation type="journal article" date="2020" name="Genome Biol. Evol.">
        <title>Comparative genomics of strictly vertically transmitted, feminizing microsporidia endosymbionts of amphipod crustaceans.</title>
        <authorList>
            <person name="Cormier A."/>
            <person name="Chebbi M.A."/>
            <person name="Giraud I."/>
            <person name="Wattier R."/>
            <person name="Teixeira M."/>
            <person name="Gilbert C."/>
            <person name="Rigaud T."/>
            <person name="Cordaux R."/>
        </authorList>
    </citation>
    <scope>NUCLEOTIDE SEQUENCE [LARGE SCALE GENOMIC DNA]</scope>
    <source>
        <strain evidence="3 4">Ou3-Ou53</strain>
    </source>
</reference>
<dbReference type="SMART" id="SM00164">
    <property type="entry name" value="TBC"/>
    <property type="match status" value="1"/>
</dbReference>
<dbReference type="GO" id="GO:0005096">
    <property type="term" value="F:GTPase activator activity"/>
    <property type="evidence" value="ECO:0007669"/>
    <property type="project" value="TreeGrafter"/>
</dbReference>
<dbReference type="InterPro" id="IPR035969">
    <property type="entry name" value="Rab-GAP_TBC_sf"/>
</dbReference>
<dbReference type="PROSITE" id="PS50086">
    <property type="entry name" value="TBC_RABGAP"/>
    <property type="match status" value="1"/>
</dbReference>
<protein>
    <submittedName>
        <fullName evidence="3">TBC1 domain family member 13</fullName>
    </submittedName>
</protein>
<evidence type="ECO:0000256" key="1">
    <source>
        <dbReference type="SAM" id="MobiDB-lite"/>
    </source>
</evidence>
<dbReference type="AlphaFoldDB" id="A0A9P6GYY0"/>
<dbReference type="Gene3D" id="1.10.8.270">
    <property type="entry name" value="putative rabgap domain of human tbc1 domain family member 14 like domains"/>
    <property type="match status" value="1"/>
</dbReference>
<feature type="compositionally biased region" description="Basic and acidic residues" evidence="1">
    <location>
        <begin position="399"/>
        <end position="483"/>
    </location>
</feature>
<gene>
    <name evidence="3" type="primary">TBC1D13</name>
    <name evidence="3" type="ORF">NGRA_2927</name>
</gene>
<feature type="compositionally biased region" description="Low complexity" evidence="1">
    <location>
        <begin position="332"/>
        <end position="343"/>
    </location>
</feature>
<sequence length="510" mass="57842">MVQLIRDEKERRMDIDRIMSKQIDPNDFTPMNIHELRNYCYYGFSSKKHRPKYWKVLLGYFSKNKFNSNNYYREKRKAYVEYLKGIEEHGAEHAGIFAVIHDDLARTVIFPIVEEESSRTCSFLDASAVNSELSNRRVLERILQCFVVHNKSVGYLQGMHMLLIHIYYVMLKSEDPEDVHYSEEDSFFCFVSYISEIFEQIISNVEQGGESMQVVLTKIYDIIETVDPGLYKACKDKNLFDSGICIKWIMFAFSSEFKAEDVIWLWDRLLSDKNRFEMIFYCAAAIFVIMKDVICTEEIDSCLEVLQKPSLVDVQIIFNTADAMRLKVTSTSPLSRSPLSMSSKEFLNDSTSNKSKDTSNEESSSTSSVKENSLSDQKQTPIMNNGGSNEQVKSSPVANEDKQSPPVANEDKQSSSVANEDKQSPPVANEDKQSPSIANEDKQSPSVANEDKQSPPVANEDKQSPSAANEDKQSSSVANEDKQSPPVANEEELQDNHKNSQSTATGSDKI</sequence>
<evidence type="ECO:0000313" key="4">
    <source>
        <dbReference type="Proteomes" id="UP000740883"/>
    </source>
</evidence>
<dbReference type="EMBL" id="SBJO01000462">
    <property type="protein sequence ID" value="KAF9760979.1"/>
    <property type="molecule type" value="Genomic_DNA"/>
</dbReference>
<accession>A0A9P6GYY0</accession>
<proteinExistence type="predicted"/>
<keyword evidence="4" id="KW-1185">Reference proteome</keyword>
<dbReference type="PANTHER" id="PTHR22957">
    <property type="entry name" value="TBC1 DOMAIN FAMILY MEMBER GTPASE-ACTIVATING PROTEIN"/>
    <property type="match status" value="1"/>
</dbReference>
<dbReference type="Proteomes" id="UP000740883">
    <property type="component" value="Unassembled WGS sequence"/>
</dbReference>
<feature type="compositionally biased region" description="Polar residues" evidence="1">
    <location>
        <begin position="376"/>
        <end position="397"/>
    </location>
</feature>
<organism evidence="3 4">
    <name type="scientific">Nosema granulosis</name>
    <dbReference type="NCBI Taxonomy" id="83296"/>
    <lineage>
        <taxon>Eukaryota</taxon>
        <taxon>Fungi</taxon>
        <taxon>Fungi incertae sedis</taxon>
        <taxon>Microsporidia</taxon>
        <taxon>Nosematidae</taxon>
        <taxon>Nosema</taxon>
    </lineage>
</organism>
<feature type="compositionally biased region" description="Low complexity" evidence="1">
    <location>
        <begin position="361"/>
        <end position="375"/>
    </location>
</feature>
<feature type="region of interest" description="Disordered" evidence="1">
    <location>
        <begin position="332"/>
        <end position="510"/>
    </location>
</feature>
<comment type="caution">
    <text evidence="3">The sequence shown here is derived from an EMBL/GenBank/DDBJ whole genome shotgun (WGS) entry which is preliminary data.</text>
</comment>